<proteinExistence type="predicted"/>
<protein>
    <submittedName>
        <fullName evidence="1">Uncharacterized protein</fullName>
    </submittedName>
</protein>
<gene>
    <name evidence="1" type="ORF">CDAR_95941</name>
</gene>
<reference evidence="1 2" key="1">
    <citation type="submission" date="2021-06" db="EMBL/GenBank/DDBJ databases">
        <title>Caerostris darwini draft genome.</title>
        <authorList>
            <person name="Kono N."/>
            <person name="Arakawa K."/>
        </authorList>
    </citation>
    <scope>NUCLEOTIDE SEQUENCE [LARGE SCALE GENOMIC DNA]</scope>
</reference>
<evidence type="ECO:0000313" key="1">
    <source>
        <dbReference type="EMBL" id="GIY59932.1"/>
    </source>
</evidence>
<keyword evidence="2" id="KW-1185">Reference proteome</keyword>
<comment type="caution">
    <text evidence="1">The sequence shown here is derived from an EMBL/GenBank/DDBJ whole genome shotgun (WGS) entry which is preliminary data.</text>
</comment>
<accession>A0AAV4UPN5</accession>
<dbReference type="AlphaFoldDB" id="A0AAV4UPN5"/>
<organism evidence="1 2">
    <name type="scientific">Caerostris darwini</name>
    <dbReference type="NCBI Taxonomy" id="1538125"/>
    <lineage>
        <taxon>Eukaryota</taxon>
        <taxon>Metazoa</taxon>
        <taxon>Ecdysozoa</taxon>
        <taxon>Arthropoda</taxon>
        <taxon>Chelicerata</taxon>
        <taxon>Arachnida</taxon>
        <taxon>Araneae</taxon>
        <taxon>Araneomorphae</taxon>
        <taxon>Entelegynae</taxon>
        <taxon>Araneoidea</taxon>
        <taxon>Araneidae</taxon>
        <taxon>Caerostris</taxon>
    </lineage>
</organism>
<dbReference type="EMBL" id="BPLQ01011730">
    <property type="protein sequence ID" value="GIY59932.1"/>
    <property type="molecule type" value="Genomic_DNA"/>
</dbReference>
<sequence>MSTRLSYWQRLEAQHHKWIHFQTHTHEDLTRSKAKQNAAFGGPLNTQEETVILVCIGFSVGAFMLSRSPVASAMIGSAVVINSYPDNVHCILLNFIDVLEVLIL</sequence>
<dbReference type="Proteomes" id="UP001054837">
    <property type="component" value="Unassembled WGS sequence"/>
</dbReference>
<evidence type="ECO:0000313" key="2">
    <source>
        <dbReference type="Proteomes" id="UP001054837"/>
    </source>
</evidence>
<name>A0AAV4UPN5_9ARAC</name>